<dbReference type="GO" id="GO:0031369">
    <property type="term" value="F:translation initiation factor binding"/>
    <property type="evidence" value="ECO:0007669"/>
    <property type="project" value="TreeGrafter"/>
</dbReference>
<dbReference type="Proteomes" id="UP001224775">
    <property type="component" value="Unassembled WGS sequence"/>
</dbReference>
<protein>
    <recommendedName>
        <fullName evidence="12">mRNA export factor GLE1</fullName>
    </recommendedName>
    <alternativeName>
        <fullName evidence="13">Nucleoporin GLE1</fullName>
    </alternativeName>
</protein>
<name>A0AAD8YAU1_9STRA</name>
<dbReference type="Pfam" id="PF18044">
    <property type="entry name" value="zf-CCCH_4"/>
    <property type="match status" value="2"/>
</dbReference>
<feature type="compositionally biased region" description="Low complexity" evidence="16">
    <location>
        <begin position="881"/>
        <end position="895"/>
    </location>
</feature>
<evidence type="ECO:0000256" key="13">
    <source>
        <dbReference type="ARBA" id="ARBA00029983"/>
    </source>
</evidence>
<feature type="coiled-coil region" evidence="15">
    <location>
        <begin position="305"/>
        <end position="383"/>
    </location>
</feature>
<dbReference type="Pfam" id="PF07817">
    <property type="entry name" value="GLE1"/>
    <property type="match status" value="1"/>
</dbReference>
<keyword evidence="15" id="KW-0175">Coiled coil</keyword>
<evidence type="ECO:0000313" key="18">
    <source>
        <dbReference type="EMBL" id="KAK1743046.1"/>
    </source>
</evidence>
<dbReference type="EMBL" id="JATAAI010000010">
    <property type="protein sequence ID" value="KAK1743046.1"/>
    <property type="molecule type" value="Genomic_DNA"/>
</dbReference>
<keyword evidence="4 14" id="KW-0479">Metal-binding</keyword>
<comment type="subcellular location">
    <subcellularLocation>
        <location evidence="1">Nucleus</location>
        <location evidence="1">Nuclear pore complex</location>
    </subcellularLocation>
</comment>
<keyword evidence="3" id="KW-0813">Transport</keyword>
<dbReference type="GO" id="GO:0005737">
    <property type="term" value="C:cytoplasm"/>
    <property type="evidence" value="ECO:0007669"/>
    <property type="project" value="TreeGrafter"/>
</dbReference>
<evidence type="ECO:0000256" key="4">
    <source>
        <dbReference type="ARBA" id="ARBA00022723"/>
    </source>
</evidence>
<dbReference type="Gene3D" id="4.10.1000.10">
    <property type="entry name" value="Zinc finger, CCCH-type"/>
    <property type="match status" value="2"/>
</dbReference>
<feature type="compositionally biased region" description="Gly residues" evidence="16">
    <location>
        <begin position="929"/>
        <end position="940"/>
    </location>
</feature>
<dbReference type="PANTHER" id="PTHR12960:SF0">
    <property type="entry name" value="MRNA EXPORT FACTOR GLE1"/>
    <property type="match status" value="1"/>
</dbReference>
<feature type="domain" description="C3H1-type" evidence="17">
    <location>
        <begin position="966"/>
        <end position="993"/>
    </location>
</feature>
<keyword evidence="8" id="KW-0653">Protein transport</keyword>
<dbReference type="GO" id="GO:0000822">
    <property type="term" value="F:inositol hexakisphosphate binding"/>
    <property type="evidence" value="ECO:0007669"/>
    <property type="project" value="TreeGrafter"/>
</dbReference>
<reference evidence="18" key="1">
    <citation type="submission" date="2023-06" db="EMBL/GenBank/DDBJ databases">
        <title>Survivors Of The Sea: Transcriptome response of Skeletonema marinoi to long-term dormancy.</title>
        <authorList>
            <person name="Pinder M.I.M."/>
            <person name="Kourtchenko O."/>
            <person name="Robertson E.K."/>
            <person name="Larsson T."/>
            <person name="Maumus F."/>
            <person name="Osuna-Cruz C.M."/>
            <person name="Vancaester E."/>
            <person name="Stenow R."/>
            <person name="Vandepoele K."/>
            <person name="Ploug H."/>
            <person name="Bruchert V."/>
            <person name="Godhe A."/>
            <person name="Topel M."/>
        </authorList>
    </citation>
    <scope>NUCLEOTIDE SEQUENCE</scope>
    <source>
        <strain evidence="18">R05AC</strain>
    </source>
</reference>
<comment type="caution">
    <text evidence="18">The sequence shown here is derived from an EMBL/GenBank/DDBJ whole genome shotgun (WGS) entry which is preliminary data.</text>
</comment>
<feature type="compositionally biased region" description="Low complexity" evidence="16">
    <location>
        <begin position="782"/>
        <end position="795"/>
    </location>
</feature>
<evidence type="ECO:0000256" key="1">
    <source>
        <dbReference type="ARBA" id="ARBA00004567"/>
    </source>
</evidence>
<dbReference type="GO" id="GO:0016973">
    <property type="term" value="P:poly(A)+ mRNA export from nucleus"/>
    <property type="evidence" value="ECO:0007669"/>
    <property type="project" value="InterPro"/>
</dbReference>
<evidence type="ECO:0000256" key="8">
    <source>
        <dbReference type="ARBA" id="ARBA00022927"/>
    </source>
</evidence>
<feature type="compositionally biased region" description="Polar residues" evidence="16">
    <location>
        <begin position="222"/>
        <end position="235"/>
    </location>
</feature>
<dbReference type="GO" id="GO:0005543">
    <property type="term" value="F:phospholipid binding"/>
    <property type="evidence" value="ECO:0007669"/>
    <property type="project" value="TreeGrafter"/>
</dbReference>
<evidence type="ECO:0000259" key="17">
    <source>
        <dbReference type="PROSITE" id="PS50103"/>
    </source>
</evidence>
<evidence type="ECO:0000256" key="11">
    <source>
        <dbReference type="ARBA" id="ARBA00023242"/>
    </source>
</evidence>
<feature type="compositionally biased region" description="Low complexity" evidence="16">
    <location>
        <begin position="844"/>
        <end position="865"/>
    </location>
</feature>
<feature type="region of interest" description="Disordered" evidence="16">
    <location>
        <begin position="719"/>
        <end position="900"/>
    </location>
</feature>
<dbReference type="GO" id="GO:0008270">
    <property type="term" value="F:zinc ion binding"/>
    <property type="evidence" value="ECO:0007669"/>
    <property type="project" value="UniProtKB-KW"/>
</dbReference>
<evidence type="ECO:0000256" key="12">
    <source>
        <dbReference type="ARBA" id="ARBA00026227"/>
    </source>
</evidence>
<feature type="region of interest" description="Disordered" evidence="16">
    <location>
        <begin position="1"/>
        <end position="109"/>
    </location>
</feature>
<dbReference type="SMART" id="SM00356">
    <property type="entry name" value="ZnF_C3H1"/>
    <property type="match status" value="2"/>
</dbReference>
<evidence type="ECO:0000256" key="16">
    <source>
        <dbReference type="SAM" id="MobiDB-lite"/>
    </source>
</evidence>
<evidence type="ECO:0000256" key="15">
    <source>
        <dbReference type="SAM" id="Coils"/>
    </source>
</evidence>
<accession>A0AAD8YAU1</accession>
<dbReference type="GO" id="GO:0044614">
    <property type="term" value="C:nuclear pore cytoplasmic filaments"/>
    <property type="evidence" value="ECO:0007669"/>
    <property type="project" value="TreeGrafter"/>
</dbReference>
<sequence length="1147" mass="119442">MARFSLSPPRAAPSTSPTPKSSGDNAAAVKTPEWKWTYPPQDQYSDNEHYQSYQRNNNNYRYDESSDSSVSSSEEEESDSDDTNHQINVSDDNDDDEEPPHPLGFNQRYGKTRFGPTSWQAVPPRNIFNREDETAWNALVRIGGGGSSYQQQHGGQQSFPPIEGYHLRNNCGVSTDRLIRGAASSAGSSTVKNNQDEMMEILSGMDRIANLVKAANYVGHDGNQNNHLQSPQYNHTATAPTSTTTSPFAQPRSTSKLLQLAQACEQYHTSTLTTQMSQISSQRTTQYQQSHATLQQLIQLELSSANTAKERIQSRQKLRDQLEQEEKTQFELQQRQAEEQRQLQLDAQRALEEEQRVKSEEERVKELKRVEQLQQAEQEAEQENATKYAHVKRAQSLIENLDVVRSSLIEFDKSKSVGKRRLQFKKVVNGRINTLSHEVNKILDVGRVVVEAIEAASLDDAAASSGAEGVMTMGKKYLLDLLASNLIVRVQAGTFNGVRGDGFPLAGMIAYVSTQCDEIGPLLEAHLYSHCPTAIPSLSLTSPDGGEDDLMESLGMIRDKNGEFESFDKFLNRTEGLISIMADIMSSTPSDHTLLGGHEGAMMWLERFLDLLPGAPTAPLPLLTAPVLVAFLTGAGHMLANKFPAKMKPAFDMIQTDILMRLDESPVGVPSATRLRKVMDAGFEKLKSELPPGVVAALYDGKPGTGTASSSAAAPASSGVASFQSAPPPATQAAPPQQQQGFGNQNAFSSSPFGSTSQQPPQSSGFAAAAAPTGNQPPFGDTTQQQPQSSGFGQPAPTSNPSPFGGMSQPQSSGFGQTAPASSPFGAPPACNPSPFGAAPASNPSPFGGTQQQQQQPSTGFPGSSAAPANSLFGTSNAQAPSPFGNTNTNTSGFGNKKDTRQPCKFYAEGKCRNGNNCRFSHDTSGTNSGNGGGFGGGFGNQTTASPFGNPASSGFGGNGGGNSNKDNRPPCKFFAEGKCRNGANCKFSHDAGGGNSGGGFGNQSASFGGGGFGSAAPATSPFGGGAAAPAPIPFGGGAAPAPSPFGGGAAPAASPFGGGSTFGGGAAPAPSPFGGGAAPAPSPFGGTSAFGGGAAAPAPSPFGGGGAPAPSPFGGGGFGGGLAAAPSPFGTAAAVPNSNPFGGPRR</sequence>
<keyword evidence="7 14" id="KW-0862">Zinc</keyword>
<keyword evidence="10" id="KW-0906">Nuclear pore complex</keyword>
<feature type="compositionally biased region" description="Low complexity" evidence="16">
    <location>
        <begin position="236"/>
        <end position="247"/>
    </location>
</feature>
<dbReference type="Gene3D" id="1.25.40.510">
    <property type="entry name" value="GLE1-like"/>
    <property type="match status" value="1"/>
</dbReference>
<feature type="compositionally biased region" description="Polar residues" evidence="16">
    <location>
        <begin position="796"/>
        <end position="816"/>
    </location>
</feature>
<evidence type="ECO:0000313" key="19">
    <source>
        <dbReference type="Proteomes" id="UP001224775"/>
    </source>
</evidence>
<feature type="compositionally biased region" description="Low complexity" evidence="16">
    <location>
        <begin position="50"/>
        <end position="60"/>
    </location>
</feature>
<feature type="region of interest" description="Disordered" evidence="16">
    <location>
        <begin position="222"/>
        <end position="254"/>
    </location>
</feature>
<feature type="domain" description="C3H1-type" evidence="17">
    <location>
        <begin position="898"/>
        <end position="925"/>
    </location>
</feature>
<organism evidence="18 19">
    <name type="scientific">Skeletonema marinoi</name>
    <dbReference type="NCBI Taxonomy" id="267567"/>
    <lineage>
        <taxon>Eukaryota</taxon>
        <taxon>Sar</taxon>
        <taxon>Stramenopiles</taxon>
        <taxon>Ochrophyta</taxon>
        <taxon>Bacillariophyta</taxon>
        <taxon>Coscinodiscophyceae</taxon>
        <taxon>Thalassiosirophycidae</taxon>
        <taxon>Thalassiosirales</taxon>
        <taxon>Skeletonemataceae</taxon>
        <taxon>Skeletonema</taxon>
        <taxon>Skeletonema marinoi-dohrnii complex</taxon>
    </lineage>
</organism>
<keyword evidence="19" id="KW-1185">Reference proteome</keyword>
<feature type="zinc finger region" description="C3H1-type" evidence="14">
    <location>
        <begin position="966"/>
        <end position="993"/>
    </location>
</feature>
<feature type="compositionally biased region" description="Gly residues" evidence="16">
    <location>
        <begin position="1103"/>
        <end position="1123"/>
    </location>
</feature>
<keyword evidence="9" id="KW-0811">Translocation</keyword>
<feature type="region of interest" description="Disordered" evidence="16">
    <location>
        <begin position="1062"/>
        <end position="1147"/>
    </location>
</feature>
<feature type="region of interest" description="Disordered" evidence="16">
    <location>
        <begin position="929"/>
        <end position="967"/>
    </location>
</feature>
<evidence type="ECO:0000256" key="7">
    <source>
        <dbReference type="ARBA" id="ARBA00022833"/>
    </source>
</evidence>
<evidence type="ECO:0000256" key="9">
    <source>
        <dbReference type="ARBA" id="ARBA00023010"/>
    </source>
</evidence>
<evidence type="ECO:0000256" key="5">
    <source>
        <dbReference type="ARBA" id="ARBA00022771"/>
    </source>
</evidence>
<dbReference type="InterPro" id="IPR012476">
    <property type="entry name" value="GLE1"/>
</dbReference>
<evidence type="ECO:0000256" key="3">
    <source>
        <dbReference type="ARBA" id="ARBA00022448"/>
    </source>
</evidence>
<dbReference type="AlphaFoldDB" id="A0AAD8YAU1"/>
<keyword evidence="11" id="KW-0539">Nucleus</keyword>
<dbReference type="GO" id="GO:0015031">
    <property type="term" value="P:protein transport"/>
    <property type="evidence" value="ECO:0007669"/>
    <property type="project" value="UniProtKB-KW"/>
</dbReference>
<dbReference type="InterPro" id="IPR036855">
    <property type="entry name" value="Znf_CCCH_sf"/>
</dbReference>
<evidence type="ECO:0000256" key="10">
    <source>
        <dbReference type="ARBA" id="ARBA00023132"/>
    </source>
</evidence>
<feature type="zinc finger region" description="C3H1-type" evidence="14">
    <location>
        <begin position="898"/>
        <end position="925"/>
    </location>
</feature>
<proteinExistence type="inferred from homology"/>
<dbReference type="PROSITE" id="PS50103">
    <property type="entry name" value="ZF_C3H1"/>
    <property type="match status" value="2"/>
</dbReference>
<comment type="similarity">
    <text evidence="2">Belongs to the GLE1 family.</text>
</comment>
<dbReference type="InterPro" id="IPR000571">
    <property type="entry name" value="Znf_CCCH"/>
</dbReference>
<evidence type="ECO:0000256" key="14">
    <source>
        <dbReference type="PROSITE-ProRule" id="PRU00723"/>
    </source>
</evidence>
<gene>
    <name evidence="18" type="ORF">QTG54_006643</name>
</gene>
<dbReference type="SUPFAM" id="SSF90229">
    <property type="entry name" value="CCCH zinc finger"/>
    <property type="match status" value="2"/>
</dbReference>
<evidence type="ECO:0000256" key="6">
    <source>
        <dbReference type="ARBA" id="ARBA00022816"/>
    </source>
</evidence>
<evidence type="ECO:0000256" key="2">
    <source>
        <dbReference type="ARBA" id="ARBA00011056"/>
    </source>
</evidence>
<feature type="compositionally biased region" description="Low complexity" evidence="16">
    <location>
        <begin position="7"/>
        <end position="22"/>
    </location>
</feature>
<dbReference type="InterPro" id="IPR041367">
    <property type="entry name" value="Znf-CCCH_4"/>
</dbReference>
<dbReference type="InterPro" id="IPR038506">
    <property type="entry name" value="GLE1-like_sf"/>
</dbReference>
<keyword evidence="6" id="KW-0509">mRNA transport</keyword>
<dbReference type="PANTHER" id="PTHR12960">
    <property type="entry name" value="GLE-1-RELATED"/>
    <property type="match status" value="1"/>
</dbReference>
<feature type="compositionally biased region" description="Low complexity" evidence="16">
    <location>
        <begin position="1124"/>
        <end position="1135"/>
    </location>
</feature>
<feature type="compositionally biased region" description="Low complexity" evidence="16">
    <location>
        <begin position="719"/>
        <end position="766"/>
    </location>
</feature>
<keyword evidence="5 14" id="KW-0863">Zinc-finger</keyword>